<accession>A0A8S9ZVR2</accession>
<dbReference type="GO" id="GO:0020037">
    <property type="term" value="F:heme binding"/>
    <property type="evidence" value="ECO:0007669"/>
    <property type="project" value="InterPro"/>
</dbReference>
<evidence type="ECO:0000313" key="1">
    <source>
        <dbReference type="EMBL" id="KAF7637676.1"/>
    </source>
</evidence>
<evidence type="ECO:0000313" key="2">
    <source>
        <dbReference type="Proteomes" id="UP000605970"/>
    </source>
</evidence>
<gene>
    <name evidence="1" type="ORF">Mgra_00002935</name>
</gene>
<sequence>PVLFAYGQRHYKINIIEYFNEKTVRLFCSQIIGTLCDLLDKKLSNFAQEAWIDMFTYLGRALLLGVNLK</sequence>
<reference evidence="1" key="1">
    <citation type="journal article" date="2020" name="Ecol. Evol.">
        <title>Genome structure and content of the rice root-knot nematode (Meloidogyne graminicola).</title>
        <authorList>
            <person name="Phan N.T."/>
            <person name="Danchin E.G.J."/>
            <person name="Klopp C."/>
            <person name="Perfus-Barbeoch L."/>
            <person name="Kozlowski D.K."/>
            <person name="Koutsovoulos G.D."/>
            <person name="Lopez-Roques C."/>
            <person name="Bouchez O."/>
            <person name="Zahm M."/>
            <person name="Besnard G."/>
            <person name="Bellafiore S."/>
        </authorList>
    </citation>
    <scope>NUCLEOTIDE SEQUENCE</scope>
    <source>
        <strain evidence="1">VN-18</strain>
    </source>
</reference>
<dbReference type="Gene3D" id="1.10.490.10">
    <property type="entry name" value="Globins"/>
    <property type="match status" value="1"/>
</dbReference>
<dbReference type="AlphaFoldDB" id="A0A8S9ZVR2"/>
<keyword evidence="2" id="KW-1185">Reference proteome</keyword>
<dbReference type="EMBL" id="JABEBT010000018">
    <property type="protein sequence ID" value="KAF7637676.1"/>
    <property type="molecule type" value="Genomic_DNA"/>
</dbReference>
<name>A0A8S9ZVR2_9BILA</name>
<dbReference type="GO" id="GO:0019825">
    <property type="term" value="F:oxygen binding"/>
    <property type="evidence" value="ECO:0007669"/>
    <property type="project" value="InterPro"/>
</dbReference>
<proteinExistence type="predicted"/>
<protein>
    <submittedName>
        <fullName evidence="1">GLOBIN domain-containing protein</fullName>
    </submittedName>
</protein>
<dbReference type="InterPro" id="IPR012292">
    <property type="entry name" value="Globin/Proto"/>
</dbReference>
<feature type="non-terminal residue" evidence="1">
    <location>
        <position position="69"/>
    </location>
</feature>
<dbReference type="Proteomes" id="UP000605970">
    <property type="component" value="Unassembled WGS sequence"/>
</dbReference>
<comment type="caution">
    <text evidence="1">The sequence shown here is derived from an EMBL/GenBank/DDBJ whole genome shotgun (WGS) entry which is preliminary data.</text>
</comment>
<dbReference type="OrthoDB" id="5797731at2759"/>
<organism evidence="1 2">
    <name type="scientific">Meloidogyne graminicola</name>
    <dbReference type="NCBI Taxonomy" id="189291"/>
    <lineage>
        <taxon>Eukaryota</taxon>
        <taxon>Metazoa</taxon>
        <taxon>Ecdysozoa</taxon>
        <taxon>Nematoda</taxon>
        <taxon>Chromadorea</taxon>
        <taxon>Rhabditida</taxon>
        <taxon>Tylenchina</taxon>
        <taxon>Tylenchomorpha</taxon>
        <taxon>Tylenchoidea</taxon>
        <taxon>Meloidogynidae</taxon>
        <taxon>Meloidogyninae</taxon>
        <taxon>Meloidogyne</taxon>
    </lineage>
</organism>